<feature type="transmembrane region" description="Helical" evidence="1">
    <location>
        <begin position="70"/>
        <end position="91"/>
    </location>
</feature>
<proteinExistence type="predicted"/>
<evidence type="ECO:0000256" key="1">
    <source>
        <dbReference type="SAM" id="Phobius"/>
    </source>
</evidence>
<dbReference type="EMBL" id="AYZE01000014">
    <property type="protein sequence ID" value="KRM91047.1"/>
    <property type="molecule type" value="Genomic_DNA"/>
</dbReference>
<name>A0A0R2CHT6_9LACO</name>
<dbReference type="AlphaFoldDB" id="A0A0R2CHT6"/>
<gene>
    <name evidence="2" type="ORF">FC80_GL001043</name>
</gene>
<protein>
    <submittedName>
        <fullName evidence="2">Uncharacterized protein</fullName>
    </submittedName>
</protein>
<accession>A0A0R2CHT6</accession>
<feature type="transmembrane region" description="Helical" evidence="1">
    <location>
        <begin position="45"/>
        <end position="63"/>
    </location>
</feature>
<comment type="caution">
    <text evidence="2">The sequence shown here is derived from an EMBL/GenBank/DDBJ whole genome shotgun (WGS) entry which is preliminary data.</text>
</comment>
<reference evidence="2 3" key="1">
    <citation type="journal article" date="2015" name="Genome Announc.">
        <title>Expanding the biotechnology potential of lactobacilli through comparative genomics of 213 strains and associated genera.</title>
        <authorList>
            <person name="Sun Z."/>
            <person name="Harris H.M."/>
            <person name="McCann A."/>
            <person name="Guo C."/>
            <person name="Argimon S."/>
            <person name="Zhang W."/>
            <person name="Yang X."/>
            <person name="Jeffery I.B."/>
            <person name="Cooney J.C."/>
            <person name="Kagawa T.F."/>
            <person name="Liu W."/>
            <person name="Song Y."/>
            <person name="Salvetti E."/>
            <person name="Wrobel A."/>
            <person name="Rasinkangas P."/>
            <person name="Parkhill J."/>
            <person name="Rea M.C."/>
            <person name="O'Sullivan O."/>
            <person name="Ritari J."/>
            <person name="Douillard F.P."/>
            <person name="Paul Ross R."/>
            <person name="Yang R."/>
            <person name="Briner A.E."/>
            <person name="Felis G.E."/>
            <person name="de Vos W.M."/>
            <person name="Barrangou R."/>
            <person name="Klaenhammer T.R."/>
            <person name="Caufield P.W."/>
            <person name="Cui Y."/>
            <person name="Zhang H."/>
            <person name="O'Toole P.W."/>
        </authorList>
    </citation>
    <scope>NUCLEOTIDE SEQUENCE [LARGE SCALE GENOMIC DNA]</scope>
    <source>
        <strain evidence="2 3">DSM 21116</strain>
    </source>
</reference>
<keyword evidence="1" id="KW-1133">Transmembrane helix</keyword>
<evidence type="ECO:0000313" key="2">
    <source>
        <dbReference type="EMBL" id="KRM91047.1"/>
    </source>
</evidence>
<keyword evidence="1" id="KW-0472">Membrane</keyword>
<feature type="transmembrane region" description="Helical" evidence="1">
    <location>
        <begin position="21"/>
        <end position="39"/>
    </location>
</feature>
<evidence type="ECO:0000313" key="3">
    <source>
        <dbReference type="Proteomes" id="UP000051131"/>
    </source>
</evidence>
<dbReference type="PATRIC" id="fig|1423729.3.peg.1057"/>
<dbReference type="Proteomes" id="UP000051131">
    <property type="component" value="Unassembled WGS sequence"/>
</dbReference>
<keyword evidence="1" id="KW-0812">Transmembrane</keyword>
<organism evidence="2 3">
    <name type="scientific">Liquorilactobacillus cacaonum DSM 21116</name>
    <dbReference type="NCBI Taxonomy" id="1423729"/>
    <lineage>
        <taxon>Bacteria</taxon>
        <taxon>Bacillati</taxon>
        <taxon>Bacillota</taxon>
        <taxon>Bacilli</taxon>
        <taxon>Lactobacillales</taxon>
        <taxon>Lactobacillaceae</taxon>
        <taxon>Liquorilactobacillus</taxon>
    </lineage>
</organism>
<sequence>MEKDTTFSYFRVFFGRITWYRNTRVLILLVSLLLIEIFLPLKQIYLLFFITGIITVLMSLANFKFKAGKTWISSLVLIIGIGIISIASFFIF</sequence>
<keyword evidence="3" id="KW-1185">Reference proteome</keyword>